<sequence>MKVSGHQPCYIPWYGFFEKVAKVDIFAIHDIAQYEKGGYINRNLIKSSQGFLWLTIPIQIKGNKNTPIKEIKIDNTQDWKRRHWKAIIVNYNKSKYFRDYRDFFGDIYHSNWEYIYELNMSIISFIMDELNINTKLCYISEMECRHKKKSDFVLSLCKELQADNYLSGKLGKEYLNEKDFELEGINIDYQEIRKIEYQQLFNDFIPNLSIIDILFNCGPVRTEAIVRGERSFDERISFLSSSRR</sequence>
<keyword evidence="2" id="KW-1185">Reference proteome</keyword>
<organism evidence="1 2">
    <name type="scientific">Virgibacillus dokdonensis</name>
    <dbReference type="NCBI Taxonomy" id="302167"/>
    <lineage>
        <taxon>Bacteria</taxon>
        <taxon>Bacillati</taxon>
        <taxon>Bacillota</taxon>
        <taxon>Bacilli</taxon>
        <taxon>Bacillales</taxon>
        <taxon>Bacillaceae</taxon>
        <taxon>Virgibacillus</taxon>
    </lineage>
</organism>
<dbReference type="EMBL" id="JAZHPM010000019">
    <property type="protein sequence ID" value="MEF2292658.1"/>
    <property type="molecule type" value="Genomic_DNA"/>
</dbReference>
<gene>
    <name evidence="1" type="ORF">V2W34_11660</name>
</gene>
<reference evidence="1 2" key="1">
    <citation type="submission" date="2024-01" db="EMBL/GenBank/DDBJ databases">
        <title>Survival strategy associated with biotechnological potential of Virgibacillus dokdonensis T4.6 isolated from salt-fermented shrimp paste.</title>
        <authorList>
            <person name="Doan T.V."/>
            <person name="Quach N.T."/>
            <person name="Phi Q.-T."/>
        </authorList>
    </citation>
    <scope>NUCLEOTIDE SEQUENCE [LARGE SCALE GENOMIC DNA]</scope>
    <source>
        <strain evidence="1 2">T4.6</strain>
    </source>
</reference>
<proteinExistence type="predicted"/>
<evidence type="ECO:0000313" key="2">
    <source>
        <dbReference type="Proteomes" id="UP001356080"/>
    </source>
</evidence>
<comment type="caution">
    <text evidence="1">The sequence shown here is derived from an EMBL/GenBank/DDBJ whole genome shotgun (WGS) entry which is preliminary data.</text>
</comment>
<protein>
    <submittedName>
        <fullName evidence="1">WbqC family protein</fullName>
    </submittedName>
</protein>
<dbReference type="Pfam" id="PF08889">
    <property type="entry name" value="WbqC"/>
    <property type="match status" value="1"/>
</dbReference>
<name>A0ABU7VG81_9BACI</name>
<accession>A0ABU7VG81</accession>
<evidence type="ECO:0000313" key="1">
    <source>
        <dbReference type="EMBL" id="MEF2292658.1"/>
    </source>
</evidence>
<dbReference type="RefSeq" id="WP_331805524.1">
    <property type="nucleotide sequence ID" value="NZ_JAZHPM010000019.1"/>
</dbReference>
<dbReference type="Proteomes" id="UP001356080">
    <property type="component" value="Unassembled WGS sequence"/>
</dbReference>
<dbReference type="InterPro" id="IPR014985">
    <property type="entry name" value="WbqC"/>
</dbReference>